<comment type="subcellular location">
    <subcellularLocation>
        <location evidence="1">Nucleus</location>
    </subcellularLocation>
</comment>
<evidence type="ECO:0000256" key="2">
    <source>
        <dbReference type="ARBA" id="ARBA00023015"/>
    </source>
</evidence>
<sequence length="381" mass="41466">MAFGQEASEQLWQELLGGYNLNARLLALLGDPLDKHGQEAALAMSQELSRVFMVSLYTLKPGDSSRVAGVRTMAPETTVTEGSVSQRTPATDERICSGEEDVPHRKLIGEEVIEKKITASPHKEGYRWKKYGQKNIQKRKFPRQYYKCMYSHERGCRAKKRVQQQDNGSDAHGPMFQVTFMNEHTCHQVLPSQNSSNNATNLPATNTTSTMTRNGAHFDHAVHIGDNAGLQNKIMTCALTTVIGGAPSPPPPVEVSQLSDSASYVPPRLPEVSMGLEYETTVSETGFSCGSPIPPPVEAPAAPSSWSLPPRLPVEASSSYLVGAGNIPSMDPMMMEEMYFPCSPLFSPVAAQPSISGGDDVCMAVVAGRWYTDTASPCPHY</sequence>
<evidence type="ECO:0000313" key="8">
    <source>
        <dbReference type="Proteomes" id="UP001231189"/>
    </source>
</evidence>
<dbReference type="SUPFAM" id="SSF118290">
    <property type="entry name" value="WRKY DNA-binding domain"/>
    <property type="match status" value="1"/>
</dbReference>
<evidence type="ECO:0000256" key="5">
    <source>
        <dbReference type="ARBA" id="ARBA00023242"/>
    </source>
</evidence>
<dbReference type="Proteomes" id="UP001231189">
    <property type="component" value="Unassembled WGS sequence"/>
</dbReference>
<evidence type="ECO:0000256" key="4">
    <source>
        <dbReference type="ARBA" id="ARBA00023163"/>
    </source>
</evidence>
<evidence type="ECO:0000259" key="6">
    <source>
        <dbReference type="PROSITE" id="PS50811"/>
    </source>
</evidence>
<dbReference type="GO" id="GO:0043565">
    <property type="term" value="F:sequence-specific DNA binding"/>
    <property type="evidence" value="ECO:0007669"/>
    <property type="project" value="InterPro"/>
</dbReference>
<dbReference type="Pfam" id="PF03106">
    <property type="entry name" value="WRKY"/>
    <property type="match status" value="1"/>
</dbReference>
<evidence type="ECO:0000256" key="3">
    <source>
        <dbReference type="ARBA" id="ARBA00023125"/>
    </source>
</evidence>
<evidence type="ECO:0000313" key="7">
    <source>
        <dbReference type="EMBL" id="KAK1667524.1"/>
    </source>
</evidence>
<accession>A0AAD8WM46</accession>
<protein>
    <recommendedName>
        <fullName evidence="6">WRKY domain-containing protein</fullName>
    </recommendedName>
</protein>
<keyword evidence="5" id="KW-0539">Nucleus</keyword>
<dbReference type="InterPro" id="IPR036576">
    <property type="entry name" value="WRKY_dom_sf"/>
</dbReference>
<proteinExistence type="predicted"/>
<dbReference type="InterPro" id="IPR003657">
    <property type="entry name" value="WRKY_dom"/>
</dbReference>
<dbReference type="PANTHER" id="PTHR31282">
    <property type="entry name" value="WRKY TRANSCRIPTION FACTOR 21-RELATED"/>
    <property type="match status" value="1"/>
</dbReference>
<reference evidence="7" key="1">
    <citation type="submission" date="2023-07" db="EMBL/GenBank/DDBJ databases">
        <title>A chromosome-level genome assembly of Lolium multiflorum.</title>
        <authorList>
            <person name="Chen Y."/>
            <person name="Copetti D."/>
            <person name="Kolliker R."/>
            <person name="Studer B."/>
        </authorList>
    </citation>
    <scope>NUCLEOTIDE SEQUENCE</scope>
    <source>
        <strain evidence="7">02402/16</strain>
        <tissue evidence="7">Leaf</tissue>
    </source>
</reference>
<keyword evidence="3" id="KW-0238">DNA-binding</keyword>
<dbReference type="InterPro" id="IPR044810">
    <property type="entry name" value="WRKY_plant"/>
</dbReference>
<dbReference type="AlphaFoldDB" id="A0AAD8WM46"/>
<dbReference type="PROSITE" id="PS50811">
    <property type="entry name" value="WRKY"/>
    <property type="match status" value="1"/>
</dbReference>
<gene>
    <name evidence="7" type="ORF">QYE76_055683</name>
</gene>
<organism evidence="7 8">
    <name type="scientific">Lolium multiflorum</name>
    <name type="common">Italian ryegrass</name>
    <name type="synonym">Lolium perenne subsp. multiflorum</name>
    <dbReference type="NCBI Taxonomy" id="4521"/>
    <lineage>
        <taxon>Eukaryota</taxon>
        <taxon>Viridiplantae</taxon>
        <taxon>Streptophyta</taxon>
        <taxon>Embryophyta</taxon>
        <taxon>Tracheophyta</taxon>
        <taxon>Spermatophyta</taxon>
        <taxon>Magnoliopsida</taxon>
        <taxon>Liliopsida</taxon>
        <taxon>Poales</taxon>
        <taxon>Poaceae</taxon>
        <taxon>BOP clade</taxon>
        <taxon>Pooideae</taxon>
        <taxon>Poodae</taxon>
        <taxon>Poeae</taxon>
        <taxon>Poeae Chloroplast Group 2 (Poeae type)</taxon>
        <taxon>Loliodinae</taxon>
        <taxon>Loliinae</taxon>
        <taxon>Lolium</taxon>
    </lineage>
</organism>
<feature type="domain" description="WRKY" evidence="6">
    <location>
        <begin position="124"/>
        <end position="171"/>
    </location>
</feature>
<keyword evidence="8" id="KW-1185">Reference proteome</keyword>
<keyword evidence="2" id="KW-0805">Transcription regulation</keyword>
<keyword evidence="4" id="KW-0804">Transcription</keyword>
<evidence type="ECO:0000256" key="1">
    <source>
        <dbReference type="ARBA" id="ARBA00004123"/>
    </source>
</evidence>
<dbReference type="GO" id="GO:0003700">
    <property type="term" value="F:DNA-binding transcription factor activity"/>
    <property type="evidence" value="ECO:0007669"/>
    <property type="project" value="InterPro"/>
</dbReference>
<dbReference type="EMBL" id="JAUUTY010000003">
    <property type="protein sequence ID" value="KAK1667524.1"/>
    <property type="molecule type" value="Genomic_DNA"/>
</dbReference>
<dbReference type="Gene3D" id="2.20.25.80">
    <property type="entry name" value="WRKY domain"/>
    <property type="match status" value="1"/>
</dbReference>
<dbReference type="SMART" id="SM00774">
    <property type="entry name" value="WRKY"/>
    <property type="match status" value="1"/>
</dbReference>
<name>A0AAD8WM46_LOLMU</name>
<dbReference type="GO" id="GO:0005634">
    <property type="term" value="C:nucleus"/>
    <property type="evidence" value="ECO:0007669"/>
    <property type="project" value="UniProtKB-SubCell"/>
</dbReference>
<comment type="caution">
    <text evidence="7">The sequence shown here is derived from an EMBL/GenBank/DDBJ whole genome shotgun (WGS) entry which is preliminary data.</text>
</comment>